<evidence type="ECO:0000313" key="2">
    <source>
        <dbReference type="EMBL" id="KAF4621484.1"/>
    </source>
</evidence>
<dbReference type="GO" id="GO:0003677">
    <property type="term" value="F:DNA binding"/>
    <property type="evidence" value="ECO:0007669"/>
    <property type="project" value="TreeGrafter"/>
</dbReference>
<reference evidence="2 3" key="1">
    <citation type="submission" date="2019-12" db="EMBL/GenBank/DDBJ databases">
        <authorList>
            <person name="Floudas D."/>
            <person name="Bentzer J."/>
            <person name="Ahren D."/>
            <person name="Johansson T."/>
            <person name="Persson P."/>
            <person name="Tunlid A."/>
        </authorList>
    </citation>
    <scope>NUCLEOTIDE SEQUENCE [LARGE SCALE GENOMIC DNA]</scope>
    <source>
        <strain evidence="2 3">CBS 102.39</strain>
    </source>
</reference>
<evidence type="ECO:0000313" key="3">
    <source>
        <dbReference type="Proteomes" id="UP000521872"/>
    </source>
</evidence>
<name>A0A8H4R173_9AGAR</name>
<evidence type="ECO:0008006" key="4">
    <source>
        <dbReference type="Google" id="ProtNLM"/>
    </source>
</evidence>
<accession>A0A8H4R173</accession>
<protein>
    <recommendedName>
        <fullName evidence="4">cAMP-independent regulatory protein pac2</fullName>
    </recommendedName>
</protein>
<feature type="region of interest" description="Disordered" evidence="1">
    <location>
        <begin position="216"/>
        <end position="290"/>
    </location>
</feature>
<keyword evidence="3" id="KW-1185">Reference proteome</keyword>
<sequence length="490" mass="54950">MQQPTCTNLRIRSTADAHKIFAAIQQGILHMVTRRLDADERLALRSGCVYAWEERGPHSELTGLGIERFTEGRRWSPSRVRDEFLFYYEKFPAAETNRNTNSTGAHDETENPPPRGWDPLVKQTYSVWVQTERGRRKWHLTAYFTQSTIDHLGCIDDDPRIKDIIVPPGVFTSTRIGKSRSRPEDSSRSDAARAASSIMRTYAPFPAPYHYQQGSPDMAPVLMHEPYKTTNPVEPSSPYDHSPSPVSPQGDGYSDIHRLYSPHQSNPSMSYPSHTYSSPLSQDALPSGERAGYPIRMRPAGDLGAMHPSSPGAHFSPWQPQLPEYQQEVRFERHSGSSKATFLSQGAASSSSYGQRTSEMAYMQTHSPAASHNTMDNNLFSSTYPLQSALTSSSRHLQLDDMTSYPLSPLQIPDSSMHSQHQDSPFNPVGMQLPLDSSQDNQIAMAVGMQDPASFDSSLVPLEVLRRPIRYQRDPADERTLRLLREQGSL</sequence>
<dbReference type="PANTHER" id="PTHR28027:SF1">
    <property type="entry name" value="CAMP INDEPENDENT REGULATORY PROTEIN (AFU_ORTHOLOGUE AFUA_3G09640)"/>
    <property type="match status" value="1"/>
</dbReference>
<dbReference type="InterPro" id="IPR018608">
    <property type="entry name" value="Gti1/Pac2"/>
</dbReference>
<feature type="region of interest" description="Disordered" evidence="1">
    <location>
        <begin position="172"/>
        <end position="193"/>
    </location>
</feature>
<dbReference type="AlphaFoldDB" id="A0A8H4R173"/>
<dbReference type="Pfam" id="PF09729">
    <property type="entry name" value="Gti1_Pac2"/>
    <property type="match status" value="1"/>
</dbReference>
<organism evidence="2 3">
    <name type="scientific">Agrocybe pediades</name>
    <dbReference type="NCBI Taxonomy" id="84607"/>
    <lineage>
        <taxon>Eukaryota</taxon>
        <taxon>Fungi</taxon>
        <taxon>Dikarya</taxon>
        <taxon>Basidiomycota</taxon>
        <taxon>Agaricomycotina</taxon>
        <taxon>Agaricomycetes</taxon>
        <taxon>Agaricomycetidae</taxon>
        <taxon>Agaricales</taxon>
        <taxon>Agaricineae</taxon>
        <taxon>Strophariaceae</taxon>
        <taxon>Agrocybe</taxon>
    </lineage>
</organism>
<dbReference type="PANTHER" id="PTHR28027">
    <property type="entry name" value="TRANSCRIPTIONAL REGULATOR MIT1"/>
    <property type="match status" value="1"/>
</dbReference>
<dbReference type="EMBL" id="JAACJL010000015">
    <property type="protein sequence ID" value="KAF4621484.1"/>
    <property type="molecule type" value="Genomic_DNA"/>
</dbReference>
<dbReference type="Proteomes" id="UP000521872">
    <property type="component" value="Unassembled WGS sequence"/>
</dbReference>
<gene>
    <name evidence="2" type="ORF">D9613_000318</name>
</gene>
<feature type="compositionally biased region" description="Basic and acidic residues" evidence="1">
    <location>
        <begin position="181"/>
        <end position="191"/>
    </location>
</feature>
<evidence type="ECO:0000256" key="1">
    <source>
        <dbReference type="SAM" id="MobiDB-lite"/>
    </source>
</evidence>
<feature type="region of interest" description="Disordered" evidence="1">
    <location>
        <begin position="97"/>
        <end position="117"/>
    </location>
</feature>
<comment type="caution">
    <text evidence="2">The sequence shown here is derived from an EMBL/GenBank/DDBJ whole genome shotgun (WGS) entry which is preliminary data.</text>
</comment>
<proteinExistence type="predicted"/>
<feature type="compositionally biased region" description="Polar residues" evidence="1">
    <location>
        <begin position="262"/>
        <end position="281"/>
    </location>
</feature>